<comment type="caution">
    <text evidence="1">The sequence shown here is derived from an EMBL/GenBank/DDBJ whole genome shotgun (WGS) entry which is preliminary data.</text>
</comment>
<evidence type="ECO:0000313" key="1">
    <source>
        <dbReference type="EMBL" id="KAJ3812460.1"/>
    </source>
</evidence>
<dbReference type="EMBL" id="MU795023">
    <property type="protein sequence ID" value="KAJ3812460.1"/>
    <property type="molecule type" value="Genomic_DNA"/>
</dbReference>
<protein>
    <submittedName>
        <fullName evidence="1">Uncharacterized protein</fullName>
    </submittedName>
</protein>
<keyword evidence="2" id="KW-1185">Reference proteome</keyword>
<dbReference type="Proteomes" id="UP001163835">
    <property type="component" value="Unassembled WGS sequence"/>
</dbReference>
<accession>A0ACC1U6X5</accession>
<reference evidence="1" key="1">
    <citation type="submission" date="2022-09" db="EMBL/GenBank/DDBJ databases">
        <title>A Global Phylogenomic Analysis of the Shiitake Genus Lentinula.</title>
        <authorList>
            <consortium name="DOE Joint Genome Institute"/>
            <person name="Sierra-Patev S."/>
            <person name="Min B."/>
            <person name="Naranjo-Ortiz M."/>
            <person name="Looney B."/>
            <person name="Konkel Z."/>
            <person name="Slot J.C."/>
            <person name="Sakamoto Y."/>
            <person name="Steenwyk J.L."/>
            <person name="Rokas A."/>
            <person name="Carro J."/>
            <person name="Camarero S."/>
            <person name="Ferreira P."/>
            <person name="Molpeceres G."/>
            <person name="Ruiz-Duenas F.J."/>
            <person name="Serrano A."/>
            <person name="Henrissat B."/>
            <person name="Drula E."/>
            <person name="Hughes K.W."/>
            <person name="Mata J.L."/>
            <person name="Ishikawa N.K."/>
            <person name="Vargas-Isla R."/>
            <person name="Ushijima S."/>
            <person name="Smith C.A."/>
            <person name="Ahrendt S."/>
            <person name="Andreopoulos W."/>
            <person name="He G."/>
            <person name="Labutti K."/>
            <person name="Lipzen A."/>
            <person name="Ng V."/>
            <person name="Riley R."/>
            <person name="Sandor L."/>
            <person name="Barry K."/>
            <person name="Martinez A.T."/>
            <person name="Xiao Y."/>
            <person name="Gibbons J.G."/>
            <person name="Terashima K."/>
            <person name="Grigoriev I.V."/>
            <person name="Hibbett D.S."/>
        </authorList>
    </citation>
    <scope>NUCLEOTIDE SEQUENCE</scope>
    <source>
        <strain evidence="1">TMI1499</strain>
    </source>
</reference>
<evidence type="ECO:0000313" key="2">
    <source>
        <dbReference type="Proteomes" id="UP001163835"/>
    </source>
</evidence>
<name>A0ACC1U6X5_9AGAR</name>
<organism evidence="1 2">
    <name type="scientific">Lentinula aff. lateritia</name>
    <dbReference type="NCBI Taxonomy" id="2804960"/>
    <lineage>
        <taxon>Eukaryota</taxon>
        <taxon>Fungi</taxon>
        <taxon>Dikarya</taxon>
        <taxon>Basidiomycota</taxon>
        <taxon>Agaricomycotina</taxon>
        <taxon>Agaricomycetes</taxon>
        <taxon>Agaricomycetidae</taxon>
        <taxon>Agaricales</taxon>
        <taxon>Marasmiineae</taxon>
        <taxon>Omphalotaceae</taxon>
        <taxon>Lentinula</taxon>
    </lineage>
</organism>
<sequence length="478" mass="52679">MAESSLFVFDVNPQGESTISPEEVARVHELFASFDTAWDHPAIQSRLKQARRQSDSSSSPLNSMTLFAAIWSSSTPPEFHKYQVVWKAMRMQLENDGVLAKLVSEFNAYVKRQGKARRRGSEIAESLGQRDTEAPQSIGNSISSAWMQRRQAQLRTKGTRSSADPSSDKVFESKFRVRERPPPAPVSSFDQDSTGSSYVSFPFRGMYEDRDLDYEKEQCRDSSFDLHSNLSNFQFLSYESGAASTSTQSYPVTGHQQTLAPTFSDAQSYLYSTNTIQQQHEQPLGFFSPFSTNDFAPVFPETNQSAANFRVAPDPSNLAPSQYATLPQSGSYPTGTQAYQIASSPSPRTTPSSSYHFSSSSSSSSFDPAMSSYNSSFDQPPNNYLGGNPHLDFGSDFKNDAFGRMLNGQGSGFGYSRLPVHPTGMMSYASDYSQGHNIPHANWSVDEIAADASYTDSDDFCGSFGAGALNDGGSYRRY</sequence>
<proteinExistence type="predicted"/>
<gene>
    <name evidence="1" type="ORF">F5876DRAFT_63994</name>
</gene>